<feature type="compositionally biased region" description="Basic and acidic residues" evidence="1">
    <location>
        <begin position="812"/>
        <end position="828"/>
    </location>
</feature>
<proteinExistence type="predicted"/>
<dbReference type="RefSeq" id="XP_020135388.1">
    <property type="nucleotide sequence ID" value="XM_020269740.1"/>
</dbReference>
<feature type="compositionally biased region" description="Basic and acidic residues" evidence="1">
    <location>
        <begin position="70"/>
        <end position="88"/>
    </location>
</feature>
<feature type="compositionally biased region" description="Basic and acidic residues" evidence="1">
    <location>
        <begin position="866"/>
        <end position="881"/>
    </location>
</feature>
<feature type="compositionally biased region" description="Basic residues" evidence="1">
    <location>
        <begin position="962"/>
        <end position="973"/>
    </location>
</feature>
<accession>A0A1J9RJA7</accession>
<feature type="compositionally biased region" description="Acidic residues" evidence="1">
    <location>
        <begin position="218"/>
        <end position="229"/>
    </location>
</feature>
<feature type="region of interest" description="Disordered" evidence="1">
    <location>
        <begin position="365"/>
        <end position="400"/>
    </location>
</feature>
<feature type="region of interest" description="Disordered" evidence="1">
    <location>
        <begin position="455"/>
        <end position="700"/>
    </location>
</feature>
<protein>
    <submittedName>
        <fullName evidence="2">Uncharacterized protein</fullName>
    </submittedName>
</protein>
<feature type="compositionally biased region" description="Polar residues" evidence="1">
    <location>
        <begin position="603"/>
        <end position="615"/>
    </location>
</feature>
<evidence type="ECO:0000313" key="3">
    <source>
        <dbReference type="Proteomes" id="UP000183809"/>
    </source>
</evidence>
<feature type="region of interest" description="Disordered" evidence="1">
    <location>
        <begin position="794"/>
        <end position="1066"/>
    </location>
</feature>
<evidence type="ECO:0000256" key="1">
    <source>
        <dbReference type="SAM" id="MobiDB-lite"/>
    </source>
</evidence>
<feature type="region of interest" description="Disordered" evidence="1">
    <location>
        <begin position="1"/>
        <end position="30"/>
    </location>
</feature>
<feature type="compositionally biased region" description="Low complexity" evidence="1">
    <location>
        <begin position="655"/>
        <end position="673"/>
    </location>
</feature>
<sequence length="1066" mass="113124">MANAPSSTPPPQQEQPSRPASFGATWHESDASFLQPGAVPLPKVHHAWERQPHSPFKRNGKYRKVWKRYELRSEPETQTRATNMERKSPVRSPRKVVKKRALDPPADPTTTPGRRAPKSNAFAPTRWETPRRHSGRIASRKIAQPMFARGPSPEFARINDSTSATKDSSKDSGAAGDEGGSFQKDQLLVDVQDEPMTGAQEDSENIAAPATDAKLEDDTATEDQTEEYQLDTVQSEGVLQSSAVEEGNGPRTAEATEEHAATGQDVEAPALHGPPSPSQEVTEPRIQPEFTHVAAVGENVSPGAVESTNNQEEEQADQMQPETDVNAHSASPILDKKRVDLERESEHMQEQSESAEAVVDALLEDQTLPDSPEPKLSEPCIQSDADNEQTEAAAAQPESVGVDAAFTGTDINLMPQDVKQLGGELPSIGNPLPEETAITQDDYNLSLEQQLQADAAEALGSDSALEEDEASLSEGETDESEHLDQDGFTLTDIPESEDDSANIPSPSLSAAESPKFSSIADTLTLNLPDRTPPKNRTTKEVTEDPSSPIDEDTAFLKDFLSRADASKASREAAATRLDTMTKRRDSDILRQALASPRMALDNTDLNSSDATNTESPSRKAEEKDNDDASSTSALDGEKRNFGDLTSDLTLEEPAAESPAPAKATLVPKAQSNRRSSRARQTRLPTTPSGPNRIQFRGASGADTVVIKKSDAQELAAVTRTNTKKNKGSALAAPIRLNKLKAEFLKAGTVPDAPAPDGSLPVFADPEVEVWQASKLRWDSQLAYFQEQDNLAGLTSLSDDESAEPAVTGASSQEKKEENSKKRKDKNEDPPSSTPARTRRVKGLGAGNGTPARGLLAPVSLLPAEVQAEKEKNDSMGEDGKAKKSKCGKKVSALPPPSSIKSGSGVTRGGKKADKTAAKEAQPTPTTTTETATPSQESNSKSDTTQPTPAPPSQLPAPIAASRRSRLQIPRKVKLPVPVSSSSAASSSTGIPAAPSPAPAAAVKTTSAPAPATQNSTTTTPGRLIGSTPRKMAGIAKPASVGDAGNTATQGLSAGRRRTATGAGRRG</sequence>
<name>A0A1J9RJA7_9PEZI</name>
<dbReference type="Proteomes" id="UP000183809">
    <property type="component" value="Unassembled WGS sequence"/>
</dbReference>
<feature type="region of interest" description="Disordered" evidence="1">
    <location>
        <begin position="417"/>
        <end position="436"/>
    </location>
</feature>
<feature type="compositionally biased region" description="Low complexity" evidence="1">
    <location>
        <begin position="160"/>
        <end position="175"/>
    </location>
</feature>
<evidence type="ECO:0000313" key="2">
    <source>
        <dbReference type="EMBL" id="OJD40545.1"/>
    </source>
</evidence>
<comment type="caution">
    <text evidence="2">The sequence shown here is derived from an EMBL/GenBank/DDBJ whole genome shotgun (WGS) entry which is preliminary data.</text>
</comment>
<keyword evidence="3" id="KW-1185">Reference proteome</keyword>
<feature type="compositionally biased region" description="Basic residues" evidence="1">
    <location>
        <begin position="1054"/>
        <end position="1066"/>
    </location>
</feature>
<dbReference type="AlphaFoldDB" id="A0A1J9RJA7"/>
<feature type="compositionally biased region" description="Low complexity" evidence="1">
    <location>
        <begin position="975"/>
        <end position="1012"/>
    </location>
</feature>
<dbReference type="GeneID" id="31009999"/>
<organism evidence="2 3">
    <name type="scientific">Diplodia corticola</name>
    <dbReference type="NCBI Taxonomy" id="236234"/>
    <lineage>
        <taxon>Eukaryota</taxon>
        <taxon>Fungi</taxon>
        <taxon>Dikarya</taxon>
        <taxon>Ascomycota</taxon>
        <taxon>Pezizomycotina</taxon>
        <taxon>Dothideomycetes</taxon>
        <taxon>Dothideomycetes incertae sedis</taxon>
        <taxon>Botryosphaeriales</taxon>
        <taxon>Botryosphaeriaceae</taxon>
        <taxon>Diplodia</taxon>
    </lineage>
</organism>
<feature type="compositionally biased region" description="Polar residues" evidence="1">
    <location>
        <begin position="502"/>
        <end position="525"/>
    </location>
</feature>
<feature type="compositionally biased region" description="Low complexity" evidence="1">
    <location>
        <begin position="918"/>
        <end position="937"/>
    </location>
</feature>
<feature type="region of interest" description="Disordered" evidence="1">
    <location>
        <begin position="70"/>
        <end position="335"/>
    </location>
</feature>
<feature type="compositionally biased region" description="Basic and acidic residues" evidence="1">
    <location>
        <begin position="559"/>
        <end position="570"/>
    </location>
</feature>
<feature type="compositionally biased region" description="Polar residues" evidence="1">
    <location>
        <begin position="317"/>
        <end position="329"/>
    </location>
</feature>
<feature type="compositionally biased region" description="Polar residues" evidence="1">
    <location>
        <begin position="231"/>
        <end position="243"/>
    </location>
</feature>
<dbReference type="EMBL" id="MNUE01000001">
    <property type="protein sequence ID" value="OJD40545.1"/>
    <property type="molecule type" value="Genomic_DNA"/>
</dbReference>
<reference evidence="2 3" key="1">
    <citation type="submission" date="2016-10" db="EMBL/GenBank/DDBJ databases">
        <title>Proteomics and genomics reveal pathogen-plant mechanisms compatible with a hemibiotrophic lifestyle of Diplodia corticola.</title>
        <authorList>
            <person name="Fernandes I."/>
            <person name="De Jonge R."/>
            <person name="Van De Peer Y."/>
            <person name="Devreese B."/>
            <person name="Alves A."/>
            <person name="Esteves A.C."/>
        </authorList>
    </citation>
    <scope>NUCLEOTIDE SEQUENCE [LARGE SCALE GENOMIC DNA]</scope>
    <source>
        <strain evidence="2 3">CBS 112549</strain>
    </source>
</reference>
<gene>
    <name evidence="2" type="ORF">BKCO1_1000352</name>
</gene>
<feature type="compositionally biased region" description="Basic and acidic residues" evidence="1">
    <location>
        <begin position="579"/>
        <end position="588"/>
    </location>
</feature>
<dbReference type="OrthoDB" id="4207369at2759"/>
<feature type="compositionally biased region" description="Acidic residues" evidence="1">
    <location>
        <begin position="464"/>
        <end position="479"/>
    </location>
</feature>